<protein>
    <submittedName>
        <fullName evidence="10">Uncharacterized protein</fullName>
    </submittedName>
</protein>
<dbReference type="Pfam" id="PF13882">
    <property type="entry name" value="Bravo_FIGEY"/>
    <property type="match status" value="1"/>
</dbReference>
<dbReference type="PANTHER" id="PTHR43884:SF9">
    <property type="entry name" value="COMPLEX I ASSEMBLY FACTOR ACAD9, MITOCHONDRIAL"/>
    <property type="match status" value="1"/>
</dbReference>
<feature type="chain" id="PRO_5046930643" evidence="7">
    <location>
        <begin position="16"/>
        <end position="121"/>
    </location>
</feature>
<dbReference type="Pfam" id="PF00441">
    <property type="entry name" value="Acyl-CoA_dh_1"/>
    <property type="match status" value="1"/>
</dbReference>
<gene>
    <name evidence="10" type="ORF">KUTeg_020634</name>
</gene>
<evidence type="ECO:0000256" key="6">
    <source>
        <dbReference type="SAM" id="MobiDB-lite"/>
    </source>
</evidence>
<dbReference type="InterPro" id="IPR009075">
    <property type="entry name" value="AcylCo_DH/oxidase_C"/>
</dbReference>
<dbReference type="InterPro" id="IPR026966">
    <property type="entry name" value="Neurofascin/L1/NrCAM_C"/>
</dbReference>
<evidence type="ECO:0000256" key="1">
    <source>
        <dbReference type="ARBA" id="ARBA00004167"/>
    </source>
</evidence>
<keyword evidence="3" id="KW-0812">Transmembrane</keyword>
<organism evidence="10 11">
    <name type="scientific">Tegillarca granosa</name>
    <name type="common">Malaysian cockle</name>
    <name type="synonym">Anadara granosa</name>
    <dbReference type="NCBI Taxonomy" id="220873"/>
    <lineage>
        <taxon>Eukaryota</taxon>
        <taxon>Metazoa</taxon>
        <taxon>Spiralia</taxon>
        <taxon>Lophotrochozoa</taxon>
        <taxon>Mollusca</taxon>
        <taxon>Bivalvia</taxon>
        <taxon>Autobranchia</taxon>
        <taxon>Pteriomorphia</taxon>
        <taxon>Arcoida</taxon>
        <taxon>Arcoidea</taxon>
        <taxon>Arcidae</taxon>
        <taxon>Tegillarca</taxon>
    </lineage>
</organism>
<dbReference type="PROSITE" id="PS00073">
    <property type="entry name" value="ACYL_COA_DH_2"/>
    <property type="match status" value="1"/>
</dbReference>
<dbReference type="EMBL" id="JARBDR010000918">
    <property type="protein sequence ID" value="KAJ8301647.1"/>
    <property type="molecule type" value="Genomic_DNA"/>
</dbReference>
<feature type="compositionally biased region" description="Basic and acidic residues" evidence="6">
    <location>
        <begin position="85"/>
        <end position="98"/>
    </location>
</feature>
<evidence type="ECO:0000259" key="8">
    <source>
        <dbReference type="Pfam" id="PF00441"/>
    </source>
</evidence>
<keyword evidence="4" id="KW-1133">Transmembrane helix</keyword>
<keyword evidence="7" id="KW-0732">Signal</keyword>
<evidence type="ECO:0000313" key="10">
    <source>
        <dbReference type="EMBL" id="KAJ8301647.1"/>
    </source>
</evidence>
<keyword evidence="5" id="KW-0472">Membrane</keyword>
<keyword evidence="11" id="KW-1185">Reference proteome</keyword>
<feature type="signal peptide" evidence="7">
    <location>
        <begin position="1"/>
        <end position="15"/>
    </location>
</feature>
<dbReference type="PANTHER" id="PTHR43884">
    <property type="entry name" value="ACYL-COA DEHYDROGENASE"/>
    <property type="match status" value="1"/>
</dbReference>
<sequence>MVSKLQLILLEPVSAIFCYRDGKVWKRSVTWKVFSSEGCWTCVNECLQILGGLGYMKDYPYERYLRDGRILMIFETQPFAGSPDVAEKGPLEGDKDSLEEYGDVDPSRFNEDGSFIGQYGA</sequence>
<reference evidence="10 11" key="1">
    <citation type="submission" date="2022-12" db="EMBL/GenBank/DDBJ databases">
        <title>Chromosome-level genome of Tegillarca granosa.</title>
        <authorList>
            <person name="Kim J."/>
        </authorList>
    </citation>
    <scope>NUCLEOTIDE SEQUENCE [LARGE SCALE GENOMIC DNA]</scope>
    <source>
        <strain evidence="10">Teg-2019</strain>
        <tissue evidence="10">Adductor muscle</tissue>
    </source>
</reference>
<dbReference type="InterPro" id="IPR006089">
    <property type="entry name" value="Acyl-CoA_DH_CS"/>
</dbReference>
<feature type="domain" description="Acyl-CoA dehydrogenase/oxidase C-terminal" evidence="8">
    <location>
        <begin position="31"/>
        <end position="75"/>
    </location>
</feature>
<feature type="region of interest" description="Disordered" evidence="6">
    <location>
        <begin position="80"/>
        <end position="121"/>
    </location>
</feature>
<evidence type="ECO:0000256" key="3">
    <source>
        <dbReference type="ARBA" id="ARBA00022692"/>
    </source>
</evidence>
<evidence type="ECO:0000256" key="7">
    <source>
        <dbReference type="SAM" id="SignalP"/>
    </source>
</evidence>
<comment type="subcellular location">
    <subcellularLocation>
        <location evidence="1">Membrane</location>
        <topology evidence="1">Single-pass membrane protein</topology>
    </subcellularLocation>
</comment>
<evidence type="ECO:0000259" key="9">
    <source>
        <dbReference type="Pfam" id="PF13882"/>
    </source>
</evidence>
<dbReference type="Proteomes" id="UP001217089">
    <property type="component" value="Unassembled WGS sequence"/>
</dbReference>
<evidence type="ECO:0000313" key="11">
    <source>
        <dbReference type="Proteomes" id="UP001217089"/>
    </source>
</evidence>
<keyword evidence="2" id="KW-0285">Flavoprotein</keyword>
<evidence type="ECO:0000256" key="4">
    <source>
        <dbReference type="ARBA" id="ARBA00022989"/>
    </source>
</evidence>
<proteinExistence type="predicted"/>
<evidence type="ECO:0000256" key="5">
    <source>
        <dbReference type="ARBA" id="ARBA00023136"/>
    </source>
</evidence>
<evidence type="ECO:0000256" key="2">
    <source>
        <dbReference type="ARBA" id="ARBA00022630"/>
    </source>
</evidence>
<accession>A0ABQ9EDK9</accession>
<dbReference type="SUPFAM" id="SSF47203">
    <property type="entry name" value="Acyl-CoA dehydrogenase C-terminal domain-like"/>
    <property type="match status" value="1"/>
</dbReference>
<name>A0ABQ9EDK9_TEGGR</name>
<dbReference type="Gene3D" id="1.20.140.10">
    <property type="entry name" value="Butyryl-CoA Dehydrogenase, subunit A, domain 3"/>
    <property type="match status" value="1"/>
</dbReference>
<comment type="caution">
    <text evidence="10">The sequence shown here is derived from an EMBL/GenBank/DDBJ whole genome shotgun (WGS) entry which is preliminary data.</text>
</comment>
<feature type="domain" description="Neurofascin/L1/NrCAM C-terminal" evidence="9">
    <location>
        <begin position="90"/>
        <end position="120"/>
    </location>
</feature>
<dbReference type="InterPro" id="IPR036250">
    <property type="entry name" value="AcylCo_DH-like_C"/>
</dbReference>